<evidence type="ECO:0000313" key="1">
    <source>
        <dbReference type="EMBL" id="SDG80961.1"/>
    </source>
</evidence>
<organism evidence="1 2">
    <name type="scientific">Prevotella communis</name>
    <dbReference type="NCBI Taxonomy" id="2913614"/>
    <lineage>
        <taxon>Bacteria</taxon>
        <taxon>Pseudomonadati</taxon>
        <taxon>Bacteroidota</taxon>
        <taxon>Bacteroidia</taxon>
        <taxon>Bacteroidales</taxon>
        <taxon>Prevotellaceae</taxon>
        <taxon>Prevotella</taxon>
    </lineage>
</organism>
<gene>
    <name evidence="1" type="ORF">SAMN04487901_11021</name>
</gene>
<dbReference type="AlphaFoldDB" id="A0A1G7XA02"/>
<name>A0A1G7XA02_9BACT</name>
<protein>
    <submittedName>
        <fullName evidence="1">Uncharacterized protein</fullName>
    </submittedName>
</protein>
<reference evidence="2" key="1">
    <citation type="submission" date="2016-10" db="EMBL/GenBank/DDBJ databases">
        <authorList>
            <person name="Varghese N."/>
            <person name="Submissions S."/>
        </authorList>
    </citation>
    <scope>NUCLEOTIDE SEQUENCE [LARGE SCALE GENOMIC DNA]</scope>
    <source>
        <strain evidence="2">BP1-148</strain>
    </source>
</reference>
<accession>A0A1G7XA02</accession>
<keyword evidence="2" id="KW-1185">Reference proteome</keyword>
<dbReference type="EMBL" id="FNCQ01000010">
    <property type="protein sequence ID" value="SDG80961.1"/>
    <property type="molecule type" value="Genomic_DNA"/>
</dbReference>
<evidence type="ECO:0000313" key="2">
    <source>
        <dbReference type="Proteomes" id="UP000198779"/>
    </source>
</evidence>
<dbReference type="RefSeq" id="WP_143010135.1">
    <property type="nucleotide sequence ID" value="NZ_FNCQ01000010.1"/>
</dbReference>
<sequence>MTNEQIILLCKKKEQELIETYFGNLVQEAALIRPETIEEYSKDLPLKIEAEYKAFLEKLWEESAPEELKGTPLVLEEQTLRKLMTDDDRELIDEAYKDAIEQTLWERITKSNHKDVTYYKGLLQEYTRDLLMVMREDFLEEITGQHIGNKIFE</sequence>
<proteinExistence type="predicted"/>
<dbReference type="STRING" id="645274.SAMN04487901_11021"/>
<dbReference type="Proteomes" id="UP000198779">
    <property type="component" value="Unassembled WGS sequence"/>
</dbReference>